<dbReference type="GO" id="GO:0016491">
    <property type="term" value="F:oxidoreductase activity"/>
    <property type="evidence" value="ECO:0007669"/>
    <property type="project" value="TreeGrafter"/>
</dbReference>
<dbReference type="SUPFAM" id="SSF48371">
    <property type="entry name" value="ARM repeat"/>
    <property type="match status" value="1"/>
</dbReference>
<dbReference type="PANTHER" id="PTHR12697">
    <property type="entry name" value="PBS LYASE HEAT-LIKE PROTEIN"/>
    <property type="match status" value="1"/>
</dbReference>
<dbReference type="EMBL" id="QBML01000007">
    <property type="protein sequence ID" value="PZO42371.1"/>
    <property type="molecule type" value="Genomic_DNA"/>
</dbReference>
<protein>
    <submittedName>
        <fullName evidence="3">Phycocyanin operon protein Z</fullName>
    </submittedName>
</protein>
<sequence>MSTETLFQQLKHPNPNLRNQAMWELAENYNEEIIAKLMSVLDEEDTTYRRAAVKTLGEIGHAAVTPLVEALLNSENVTVRGSAAKALAQVVICHPDEPLSPEGVQGLKIALQDPNPVVNIAAVMAMGEIGAPVLDILIEALQETDNPALAISLVNAIASIGDSRGIDALQAIINNEAADSYVRESATSAISRLEMTTGFKRN</sequence>
<name>A0A2W4Y4I1_9CYAN</name>
<reference evidence="3 4" key="1">
    <citation type="submission" date="2018-04" db="EMBL/GenBank/DDBJ databases">
        <authorList>
            <person name="Go L.Y."/>
            <person name="Mitchell J.A."/>
        </authorList>
    </citation>
    <scope>NUCLEOTIDE SEQUENCE [LARGE SCALE GENOMIC DNA]</scope>
    <source>
        <strain evidence="3">ULC066bin1</strain>
    </source>
</reference>
<dbReference type="Gene3D" id="1.25.10.10">
    <property type="entry name" value="Leucine-rich Repeat Variant"/>
    <property type="match status" value="2"/>
</dbReference>
<dbReference type="GO" id="GO:0030089">
    <property type="term" value="C:phycobilisome"/>
    <property type="evidence" value="ECO:0007669"/>
    <property type="project" value="UniProtKB-KW"/>
</dbReference>
<dbReference type="PANTHER" id="PTHR12697:SF5">
    <property type="entry name" value="DEOXYHYPUSINE HYDROXYLASE"/>
    <property type="match status" value="1"/>
</dbReference>
<evidence type="ECO:0000313" key="3">
    <source>
        <dbReference type="EMBL" id="PZO42371.1"/>
    </source>
</evidence>
<evidence type="ECO:0000256" key="2">
    <source>
        <dbReference type="ARBA" id="ARBA00022738"/>
    </source>
</evidence>
<evidence type="ECO:0000256" key="1">
    <source>
        <dbReference type="ARBA" id="ARBA00022549"/>
    </source>
</evidence>
<dbReference type="InterPro" id="IPR016024">
    <property type="entry name" value="ARM-type_fold"/>
</dbReference>
<dbReference type="InterPro" id="IPR004155">
    <property type="entry name" value="PBS_lyase_HEAT"/>
</dbReference>
<keyword evidence="2" id="KW-0605">Phycobilisome</keyword>
<keyword evidence="1" id="KW-0042">Antenna complex</keyword>
<gene>
    <name evidence="3" type="ORF">DCF19_07200</name>
</gene>
<reference evidence="3 4" key="2">
    <citation type="submission" date="2018-06" db="EMBL/GenBank/DDBJ databases">
        <title>Metagenomic assembly of (sub)arctic Cyanobacteria and their associated microbiome from non-axenic cultures.</title>
        <authorList>
            <person name="Baurain D."/>
        </authorList>
    </citation>
    <scope>NUCLEOTIDE SEQUENCE [LARGE SCALE GENOMIC DNA]</scope>
    <source>
        <strain evidence="3">ULC066bin1</strain>
    </source>
</reference>
<dbReference type="Proteomes" id="UP000249467">
    <property type="component" value="Unassembled WGS sequence"/>
</dbReference>
<dbReference type="InterPro" id="IPR011989">
    <property type="entry name" value="ARM-like"/>
</dbReference>
<proteinExistence type="predicted"/>
<dbReference type="SMART" id="SM00567">
    <property type="entry name" value="EZ_HEAT"/>
    <property type="match status" value="4"/>
</dbReference>
<comment type="caution">
    <text evidence="3">The sequence shown here is derived from an EMBL/GenBank/DDBJ whole genome shotgun (WGS) entry which is preliminary data.</text>
</comment>
<accession>A0A2W4Y4I1</accession>
<dbReference type="Pfam" id="PF13646">
    <property type="entry name" value="HEAT_2"/>
    <property type="match status" value="2"/>
</dbReference>
<evidence type="ECO:0000313" key="4">
    <source>
        <dbReference type="Proteomes" id="UP000249467"/>
    </source>
</evidence>
<dbReference type="AlphaFoldDB" id="A0A2W4Y4I1"/>
<organism evidence="3 4">
    <name type="scientific">Pseudanabaena frigida</name>
    <dbReference type="NCBI Taxonomy" id="945775"/>
    <lineage>
        <taxon>Bacteria</taxon>
        <taxon>Bacillati</taxon>
        <taxon>Cyanobacteriota</taxon>
        <taxon>Cyanophyceae</taxon>
        <taxon>Pseudanabaenales</taxon>
        <taxon>Pseudanabaenaceae</taxon>
        <taxon>Pseudanabaena</taxon>
    </lineage>
</organism>